<name>A0A813H8X5_POLGL</name>
<reference evidence="3" key="1">
    <citation type="submission" date="2021-02" db="EMBL/GenBank/DDBJ databases">
        <authorList>
            <person name="Dougan E. K."/>
            <person name="Rhodes N."/>
            <person name="Thang M."/>
            <person name="Chan C."/>
        </authorList>
    </citation>
    <scope>NUCLEOTIDE SEQUENCE</scope>
</reference>
<dbReference type="EMBL" id="CAJNNV010030979">
    <property type="protein sequence ID" value="CAE8634341.1"/>
    <property type="molecule type" value="Genomic_DNA"/>
</dbReference>
<evidence type="ECO:0000313" key="4">
    <source>
        <dbReference type="Proteomes" id="UP000654075"/>
    </source>
</evidence>
<evidence type="ECO:0000256" key="1">
    <source>
        <dbReference type="ARBA" id="ARBA00022737"/>
    </source>
</evidence>
<keyword evidence="4" id="KW-1185">Reference proteome</keyword>
<dbReference type="SUPFAM" id="SSF48452">
    <property type="entry name" value="TPR-like"/>
    <property type="match status" value="1"/>
</dbReference>
<proteinExistence type="predicted"/>
<feature type="non-terminal residue" evidence="3">
    <location>
        <position position="119"/>
    </location>
</feature>
<evidence type="ECO:0000313" key="3">
    <source>
        <dbReference type="EMBL" id="CAE8634341.1"/>
    </source>
</evidence>
<dbReference type="PANTHER" id="PTHR11242">
    <property type="entry name" value="ARYL HYDROCARBON RECEPTOR INTERACTING PROTEIN RELATED"/>
    <property type="match status" value="1"/>
</dbReference>
<dbReference type="InterPro" id="IPR039663">
    <property type="entry name" value="AIP/AIPL1/TTC9"/>
</dbReference>
<accession>A0A813H8X5</accession>
<keyword evidence="2" id="KW-0802">TPR repeat</keyword>
<organism evidence="3 4">
    <name type="scientific">Polarella glacialis</name>
    <name type="common">Dinoflagellate</name>
    <dbReference type="NCBI Taxonomy" id="89957"/>
    <lineage>
        <taxon>Eukaryota</taxon>
        <taxon>Sar</taxon>
        <taxon>Alveolata</taxon>
        <taxon>Dinophyceae</taxon>
        <taxon>Suessiales</taxon>
        <taxon>Suessiaceae</taxon>
        <taxon>Polarella</taxon>
    </lineage>
</organism>
<dbReference type="AlphaFoldDB" id="A0A813H8X5"/>
<dbReference type="InterPro" id="IPR011990">
    <property type="entry name" value="TPR-like_helical_dom_sf"/>
</dbReference>
<dbReference type="Gene3D" id="1.25.40.10">
    <property type="entry name" value="Tetratricopeptide repeat domain"/>
    <property type="match status" value="1"/>
</dbReference>
<dbReference type="Proteomes" id="UP000654075">
    <property type="component" value="Unassembled WGS sequence"/>
</dbReference>
<keyword evidence="1" id="KW-0677">Repeat</keyword>
<dbReference type="PANTHER" id="PTHR11242:SF0">
    <property type="entry name" value="TPR_REGION DOMAIN-CONTAINING PROTEIN"/>
    <property type="match status" value="1"/>
</dbReference>
<evidence type="ECO:0008006" key="5">
    <source>
        <dbReference type="Google" id="ProtNLM"/>
    </source>
</evidence>
<comment type="caution">
    <text evidence="3">The sequence shown here is derived from an EMBL/GenBank/DDBJ whole genome shotgun (WGS) entry which is preliminary data.</text>
</comment>
<protein>
    <recommendedName>
        <fullName evidence="5">Peptidylprolyl isomerase</fullName>
    </recommendedName>
</protein>
<evidence type="ECO:0000256" key="2">
    <source>
        <dbReference type="ARBA" id="ARBA00022803"/>
    </source>
</evidence>
<sequence length="119" mass="12716">MGPVASEADDEIDALFSSDTEDEAQGAAKLQKRVAEATALKAEGNSLLQQGRAGDAACSYRKALSAVWADYRRRSAPEASALGLAIDLNLSLCHLKLEEWEAARRCAERALGQEPGNVK</sequence>
<gene>
    <name evidence="3" type="ORF">PGLA1383_LOCUS49993</name>
</gene>